<evidence type="ECO:0000259" key="7">
    <source>
        <dbReference type="PROSITE" id="PS51201"/>
    </source>
</evidence>
<dbReference type="PANTHER" id="PTHR43833:SF5">
    <property type="entry name" value="TRK SYSTEM POTASSIUM UPTAKE PROTEIN TRKA"/>
    <property type="match status" value="1"/>
</dbReference>
<dbReference type="Gene3D" id="3.40.50.720">
    <property type="entry name" value="NAD(P)-binding Rossmann-like Domain"/>
    <property type="match status" value="1"/>
</dbReference>
<evidence type="ECO:0000256" key="1">
    <source>
        <dbReference type="ARBA" id="ARBA00003660"/>
    </source>
</evidence>
<dbReference type="PRINTS" id="PR00335">
    <property type="entry name" value="KUPTAKETRKA"/>
</dbReference>
<evidence type="ECO:0000259" key="8">
    <source>
        <dbReference type="PROSITE" id="PS51202"/>
    </source>
</evidence>
<feature type="domain" description="RCK C-terminal" evidence="8">
    <location>
        <begin position="133"/>
        <end position="220"/>
    </location>
</feature>
<dbReference type="GO" id="GO:0015079">
    <property type="term" value="F:potassium ion transmembrane transporter activity"/>
    <property type="evidence" value="ECO:0007669"/>
    <property type="project" value="InterPro"/>
</dbReference>
<dbReference type="InterPro" id="IPR006037">
    <property type="entry name" value="RCK_C"/>
</dbReference>
<sequence>MYIIIVGAGDIGSQVLDLLTRTQNELVVIETDSDVAEQVSRDYDALVLNADATMKETLIDAGAEQADAVITTTDQDATNIMVMLLAEELDIESKVSVVQNPEHMEIFRRIGVNVLENPQRLIGEYLVRAVQRPSVKDFMSLAGGAEVFEITVTETSPIAEKTLQEADSAGLLGNDVLVVAIERGEEVLTPRGETVIHAGDLLTVFSKEGVTGEVMHTFTGKDE</sequence>
<keyword evidence="10" id="KW-1185">Reference proteome</keyword>
<keyword evidence="3" id="KW-0633">Potassium transport</keyword>
<dbReference type="Pfam" id="PF02080">
    <property type="entry name" value="TrkA_C"/>
    <property type="match status" value="1"/>
</dbReference>
<dbReference type="Pfam" id="PF02254">
    <property type="entry name" value="TrkA_N"/>
    <property type="match status" value="1"/>
</dbReference>
<reference evidence="9 10" key="1">
    <citation type="journal article" date="2014" name="PLoS Genet.">
        <title>Phylogenetically driven sequencing of extremely halophilic archaea reveals strategies for static and dynamic osmo-response.</title>
        <authorList>
            <person name="Becker E.A."/>
            <person name="Seitzer P.M."/>
            <person name="Tritt A."/>
            <person name="Larsen D."/>
            <person name="Krusor M."/>
            <person name="Yao A.I."/>
            <person name="Wu D."/>
            <person name="Madern D."/>
            <person name="Eisen J.A."/>
            <person name="Darling A.E."/>
            <person name="Facciotti M.T."/>
        </authorList>
    </citation>
    <scope>NUCLEOTIDE SEQUENCE [LARGE SCALE GENOMIC DNA]</scope>
    <source>
        <strain evidence="10">DSM 18310 / JCM 13924 / TL6</strain>
    </source>
</reference>
<evidence type="ECO:0000313" key="9">
    <source>
        <dbReference type="EMBL" id="ELZ68584.1"/>
    </source>
</evidence>
<evidence type="ECO:0000256" key="2">
    <source>
        <dbReference type="ARBA" id="ARBA00022448"/>
    </source>
</evidence>
<dbReference type="PATRIC" id="fig|1227461.3.peg.2220"/>
<keyword evidence="4" id="KW-0630">Potassium</keyword>
<evidence type="ECO:0000256" key="3">
    <source>
        <dbReference type="ARBA" id="ARBA00022538"/>
    </source>
</evidence>
<dbReference type="OrthoDB" id="27588at2157"/>
<dbReference type="PROSITE" id="PS51201">
    <property type="entry name" value="RCK_N"/>
    <property type="match status" value="1"/>
</dbReference>
<dbReference type="InterPro" id="IPR036291">
    <property type="entry name" value="NAD(P)-bd_dom_sf"/>
</dbReference>
<dbReference type="EMBL" id="AOLG01000035">
    <property type="protein sequence ID" value="ELZ68584.1"/>
    <property type="molecule type" value="Genomic_DNA"/>
</dbReference>
<gene>
    <name evidence="9" type="ORF">C457_11286</name>
</gene>
<dbReference type="SUPFAM" id="SSF116726">
    <property type="entry name" value="TrkA C-terminal domain-like"/>
    <property type="match status" value="1"/>
</dbReference>
<keyword evidence="6" id="KW-0406">Ion transport</keyword>
<dbReference type="Proteomes" id="UP000011559">
    <property type="component" value="Unassembled WGS sequence"/>
</dbReference>
<feature type="domain" description="RCK N-terminal" evidence="7">
    <location>
        <begin position="1"/>
        <end position="116"/>
    </location>
</feature>
<dbReference type="PANTHER" id="PTHR43833">
    <property type="entry name" value="POTASSIUM CHANNEL PROTEIN 2-RELATED-RELATED"/>
    <property type="match status" value="1"/>
</dbReference>
<dbReference type="Gene3D" id="3.30.70.1450">
    <property type="entry name" value="Regulator of K+ conductance, C-terminal domain"/>
    <property type="match status" value="1"/>
</dbReference>
<comment type="function">
    <text evidence="1">Part of a potassium transport system.</text>
</comment>
<evidence type="ECO:0000256" key="5">
    <source>
        <dbReference type="ARBA" id="ARBA00023027"/>
    </source>
</evidence>
<dbReference type="SUPFAM" id="SSF51735">
    <property type="entry name" value="NAD(P)-binding Rossmann-fold domains"/>
    <property type="match status" value="1"/>
</dbReference>
<dbReference type="InterPro" id="IPR050721">
    <property type="entry name" value="Trk_Ktr_HKT_K-transport"/>
</dbReference>
<evidence type="ECO:0000313" key="10">
    <source>
        <dbReference type="Proteomes" id="UP000011559"/>
    </source>
</evidence>
<dbReference type="InterPro" id="IPR003148">
    <property type="entry name" value="RCK_N"/>
</dbReference>
<protein>
    <submittedName>
        <fullName evidence="9">TrkA domain-containing protein</fullName>
    </submittedName>
</protein>
<accession>M0GCQ4</accession>
<comment type="caution">
    <text evidence="9">The sequence shown here is derived from an EMBL/GenBank/DDBJ whole genome shotgun (WGS) entry which is preliminary data.</text>
</comment>
<dbReference type="AlphaFoldDB" id="M0GCQ4"/>
<evidence type="ECO:0000256" key="6">
    <source>
        <dbReference type="ARBA" id="ARBA00023065"/>
    </source>
</evidence>
<organism evidence="9 10">
    <name type="scientific">Haloferax prahovense (strain DSM 18310 / JCM 13924 / TL6)</name>
    <dbReference type="NCBI Taxonomy" id="1227461"/>
    <lineage>
        <taxon>Archaea</taxon>
        <taxon>Methanobacteriati</taxon>
        <taxon>Methanobacteriota</taxon>
        <taxon>Stenosarchaea group</taxon>
        <taxon>Halobacteria</taxon>
        <taxon>Halobacteriales</taxon>
        <taxon>Haloferacaceae</taxon>
        <taxon>Haloferax</taxon>
    </lineage>
</organism>
<name>M0GCQ4_HALPT</name>
<dbReference type="InterPro" id="IPR036721">
    <property type="entry name" value="RCK_C_sf"/>
</dbReference>
<keyword evidence="5" id="KW-0520">NAD</keyword>
<proteinExistence type="predicted"/>
<dbReference type="RefSeq" id="WP_008094610.1">
    <property type="nucleotide sequence ID" value="NZ_AOLG01000035.1"/>
</dbReference>
<keyword evidence="2" id="KW-0813">Transport</keyword>
<dbReference type="PROSITE" id="PS51202">
    <property type="entry name" value="RCK_C"/>
    <property type="match status" value="1"/>
</dbReference>
<dbReference type="InterPro" id="IPR006036">
    <property type="entry name" value="K_uptake_TrkA"/>
</dbReference>
<evidence type="ECO:0000256" key="4">
    <source>
        <dbReference type="ARBA" id="ARBA00022958"/>
    </source>
</evidence>
<dbReference type="GO" id="GO:0005886">
    <property type="term" value="C:plasma membrane"/>
    <property type="evidence" value="ECO:0007669"/>
    <property type="project" value="InterPro"/>
</dbReference>